<reference evidence="1 2" key="1">
    <citation type="submission" date="2019-02" db="EMBL/GenBank/DDBJ databases">
        <title>Deep-cultivation of Planctomycetes and their phenomic and genomic characterization uncovers novel biology.</title>
        <authorList>
            <person name="Wiegand S."/>
            <person name="Jogler M."/>
            <person name="Boedeker C."/>
            <person name="Pinto D."/>
            <person name="Vollmers J."/>
            <person name="Rivas-Marin E."/>
            <person name="Kohn T."/>
            <person name="Peeters S.H."/>
            <person name="Heuer A."/>
            <person name="Rast P."/>
            <person name="Oberbeckmann S."/>
            <person name="Bunk B."/>
            <person name="Jeske O."/>
            <person name="Meyerdierks A."/>
            <person name="Storesund J.E."/>
            <person name="Kallscheuer N."/>
            <person name="Luecker S."/>
            <person name="Lage O.M."/>
            <person name="Pohl T."/>
            <person name="Merkel B.J."/>
            <person name="Hornburger P."/>
            <person name="Mueller R.-W."/>
            <person name="Bruemmer F."/>
            <person name="Labrenz M."/>
            <person name="Spormann A.M."/>
            <person name="Op den Camp H."/>
            <person name="Overmann J."/>
            <person name="Amann R."/>
            <person name="Jetten M.S.M."/>
            <person name="Mascher T."/>
            <person name="Medema M.H."/>
            <person name="Devos D.P."/>
            <person name="Kaster A.-K."/>
            <person name="Ovreas L."/>
            <person name="Rohde M."/>
            <person name="Galperin M.Y."/>
            <person name="Jogler C."/>
        </authorList>
    </citation>
    <scope>NUCLEOTIDE SEQUENCE [LARGE SCALE GENOMIC DNA]</scope>
    <source>
        <strain evidence="1 2">I41</strain>
    </source>
</reference>
<organism evidence="1 2">
    <name type="scientific">Lacipirellula limnantheis</name>
    <dbReference type="NCBI Taxonomy" id="2528024"/>
    <lineage>
        <taxon>Bacteria</taxon>
        <taxon>Pseudomonadati</taxon>
        <taxon>Planctomycetota</taxon>
        <taxon>Planctomycetia</taxon>
        <taxon>Pirellulales</taxon>
        <taxon>Lacipirellulaceae</taxon>
        <taxon>Lacipirellula</taxon>
    </lineage>
</organism>
<dbReference type="RefSeq" id="WP_145432919.1">
    <property type="nucleotide sequence ID" value="NZ_CP036339.1"/>
</dbReference>
<dbReference type="EMBL" id="CP036339">
    <property type="protein sequence ID" value="QDT73317.1"/>
    <property type="molecule type" value="Genomic_DNA"/>
</dbReference>
<name>A0A517TY67_9BACT</name>
<dbReference type="AlphaFoldDB" id="A0A517TY67"/>
<protein>
    <submittedName>
        <fullName evidence="1">Uncharacterized protein</fullName>
    </submittedName>
</protein>
<accession>A0A517TY67</accession>
<evidence type="ECO:0000313" key="2">
    <source>
        <dbReference type="Proteomes" id="UP000317909"/>
    </source>
</evidence>
<evidence type="ECO:0000313" key="1">
    <source>
        <dbReference type="EMBL" id="QDT73317.1"/>
    </source>
</evidence>
<proteinExistence type="predicted"/>
<dbReference type="KEGG" id="llh:I41_25060"/>
<gene>
    <name evidence="1" type="ORF">I41_25060</name>
</gene>
<dbReference type="Proteomes" id="UP000317909">
    <property type="component" value="Chromosome"/>
</dbReference>
<keyword evidence="2" id="KW-1185">Reference proteome</keyword>
<sequence length="78" mass="8433">MLGDRLIYGVAQFDASAFTTDHIPAGPSRDPQTLSERLRVVKRAALERGFPGALPTFDDDESAGTIGAAFFCRPPPNR</sequence>